<comment type="caution">
    <text evidence="2">The sequence shown here is derived from an EMBL/GenBank/DDBJ whole genome shotgun (WGS) entry which is preliminary data.</text>
</comment>
<evidence type="ECO:0000313" key="3">
    <source>
        <dbReference type="Proteomes" id="UP000176604"/>
    </source>
</evidence>
<evidence type="ECO:0000256" key="1">
    <source>
        <dbReference type="SAM" id="MobiDB-lite"/>
    </source>
</evidence>
<gene>
    <name evidence="2" type="ORF">A3J43_04125</name>
</gene>
<evidence type="ECO:0000313" key="2">
    <source>
        <dbReference type="EMBL" id="OGL78075.1"/>
    </source>
</evidence>
<dbReference type="Gene3D" id="3.40.50.300">
    <property type="entry name" value="P-loop containing nucleotide triphosphate hydrolases"/>
    <property type="match status" value="1"/>
</dbReference>
<feature type="region of interest" description="Disordered" evidence="1">
    <location>
        <begin position="131"/>
        <end position="159"/>
    </location>
</feature>
<dbReference type="InterPro" id="IPR027417">
    <property type="entry name" value="P-loop_NTPase"/>
</dbReference>
<evidence type="ECO:0008006" key="4">
    <source>
        <dbReference type="Google" id="ProtNLM"/>
    </source>
</evidence>
<reference evidence="2 3" key="1">
    <citation type="journal article" date="2016" name="Nat. Commun.">
        <title>Thousands of microbial genomes shed light on interconnected biogeochemical processes in an aquifer system.</title>
        <authorList>
            <person name="Anantharaman K."/>
            <person name="Brown C.T."/>
            <person name="Hug L.A."/>
            <person name="Sharon I."/>
            <person name="Castelle C.J."/>
            <person name="Probst A.J."/>
            <person name="Thomas B.C."/>
            <person name="Singh A."/>
            <person name="Wilkins M.J."/>
            <person name="Karaoz U."/>
            <person name="Brodie E.L."/>
            <person name="Williams K.H."/>
            <person name="Hubbard S.S."/>
            <person name="Banfield J.F."/>
        </authorList>
    </citation>
    <scope>NUCLEOTIDE SEQUENCE [LARGE SCALE GENOMIC DNA]</scope>
</reference>
<dbReference type="EMBL" id="MGEF01000039">
    <property type="protein sequence ID" value="OGL78075.1"/>
    <property type="molecule type" value="Genomic_DNA"/>
</dbReference>
<proteinExistence type="predicted"/>
<dbReference type="Pfam" id="PF13238">
    <property type="entry name" value="AAA_18"/>
    <property type="match status" value="1"/>
</dbReference>
<dbReference type="SUPFAM" id="SSF52540">
    <property type="entry name" value="P-loop containing nucleoside triphosphate hydrolases"/>
    <property type="match status" value="1"/>
</dbReference>
<name>A0A1F7UIG2_9BACT</name>
<organism evidence="2 3">
    <name type="scientific">Candidatus Uhrbacteria bacterium RIFCSPHIGHO2_12_FULL_54_23</name>
    <dbReference type="NCBI Taxonomy" id="1802397"/>
    <lineage>
        <taxon>Bacteria</taxon>
        <taxon>Candidatus Uhriibacteriota</taxon>
    </lineage>
</organism>
<dbReference type="Proteomes" id="UP000176604">
    <property type="component" value="Unassembled WGS sequence"/>
</dbReference>
<accession>A0A1F7UIG2</accession>
<protein>
    <recommendedName>
        <fullName evidence="4">Dephospho-CoA kinase</fullName>
    </recommendedName>
</protein>
<dbReference type="PANTHER" id="PTHR41930:SF1">
    <property type="entry name" value="DEPHOSPHO-COA KINASE"/>
    <property type="match status" value="1"/>
</dbReference>
<dbReference type="STRING" id="1802397.A3J43_04125"/>
<sequence>MDAKGDNKKKIVAIVGMAGAGKTEAASVFLSSGWQAVRFGQITLDEVVKRGWSVNEANERKIREEFRQKHGMAAYAILNLPKIDELLHTAPVAIDNVMSWSEYKVLKEQYGDAFKVIVIMASPAVRYKRLSSRDTRHGEDKEKKFRSFTPEESRSRDYSEIENLEKGGPMAMADFTIVNEGSLEAFKLEVYNLLARMIAE</sequence>
<dbReference type="AlphaFoldDB" id="A0A1F7UIG2"/>
<dbReference type="PANTHER" id="PTHR41930">
    <property type="entry name" value="UPF0200 PROTEIN MJ1399"/>
    <property type="match status" value="1"/>
</dbReference>